<dbReference type="EMBL" id="QKNX01000004">
    <property type="protein sequence ID" value="TKR25385.1"/>
    <property type="molecule type" value="Genomic_DNA"/>
</dbReference>
<dbReference type="Gene3D" id="3.40.50.620">
    <property type="entry name" value="HUPs"/>
    <property type="match status" value="1"/>
</dbReference>
<keyword evidence="4" id="KW-1185">Reference proteome</keyword>
<organism evidence="3 4">
    <name type="scientific">Natronomonas salsuginis</name>
    <dbReference type="NCBI Taxonomy" id="2217661"/>
    <lineage>
        <taxon>Archaea</taxon>
        <taxon>Methanobacteriati</taxon>
        <taxon>Methanobacteriota</taxon>
        <taxon>Stenosarchaea group</taxon>
        <taxon>Halobacteria</taxon>
        <taxon>Halobacteriales</taxon>
        <taxon>Natronomonadaceae</taxon>
        <taxon>Natronomonas</taxon>
    </lineage>
</organism>
<dbReference type="SUPFAM" id="SSF52402">
    <property type="entry name" value="Adenine nucleotide alpha hydrolases-like"/>
    <property type="match status" value="1"/>
</dbReference>
<evidence type="ECO:0000313" key="3">
    <source>
        <dbReference type="EMBL" id="TKR25385.1"/>
    </source>
</evidence>
<accession>A0A4U5JA40</accession>
<dbReference type="InterPro" id="IPR006015">
    <property type="entry name" value="Universal_stress_UspA"/>
</dbReference>
<evidence type="ECO:0000256" key="1">
    <source>
        <dbReference type="ARBA" id="ARBA00008791"/>
    </source>
</evidence>
<sequence>MFETILIPVDGSQYAGRAARRGFEIASVFGSHVHLVCVADTGPLANYQLPGEHESAAKAITGRAEAIVEELRTRAPEGLEVTTATPTGAAKTEIVEYAASIDADLIVMGSRGRGGVERLMLGSVTEHVVRVSDIDVLVHGGRN</sequence>
<evidence type="ECO:0000259" key="2">
    <source>
        <dbReference type="Pfam" id="PF00582"/>
    </source>
</evidence>
<dbReference type="InterPro" id="IPR014729">
    <property type="entry name" value="Rossmann-like_a/b/a_fold"/>
</dbReference>
<name>A0A4U5JA40_9EURY</name>
<protein>
    <submittedName>
        <fullName evidence="3">Universal stress protein</fullName>
    </submittedName>
</protein>
<dbReference type="RefSeq" id="WP_137277024.1">
    <property type="nucleotide sequence ID" value="NZ_QKNX01000004.1"/>
</dbReference>
<dbReference type="Proteomes" id="UP000308037">
    <property type="component" value="Unassembled WGS sequence"/>
</dbReference>
<dbReference type="AlphaFoldDB" id="A0A4U5JA40"/>
<evidence type="ECO:0000313" key="4">
    <source>
        <dbReference type="Proteomes" id="UP000308037"/>
    </source>
</evidence>
<dbReference type="OrthoDB" id="105697at2157"/>
<proteinExistence type="inferred from homology"/>
<dbReference type="CDD" id="cd00293">
    <property type="entry name" value="USP-like"/>
    <property type="match status" value="1"/>
</dbReference>
<comment type="similarity">
    <text evidence="1">Belongs to the universal stress protein A family.</text>
</comment>
<gene>
    <name evidence="3" type="ORF">DM868_11535</name>
</gene>
<dbReference type="PRINTS" id="PR01438">
    <property type="entry name" value="UNVRSLSTRESS"/>
</dbReference>
<reference evidence="3 4" key="1">
    <citation type="submission" date="2019-04" db="EMBL/GenBank/DDBJ databases">
        <title>Natronomonas sp. F20-122 a newhaloarchaeon isolated from a saline saltern of Isla Bacuta, Huelva, Spain.</title>
        <authorList>
            <person name="Duran-Viseras A."/>
            <person name="Sanchez-Porro C."/>
            <person name="Ventosa A."/>
        </authorList>
    </citation>
    <scope>NUCLEOTIDE SEQUENCE [LARGE SCALE GENOMIC DNA]</scope>
    <source>
        <strain evidence="3 4">F20-122</strain>
    </source>
</reference>
<dbReference type="PANTHER" id="PTHR46268">
    <property type="entry name" value="STRESS RESPONSE PROTEIN NHAX"/>
    <property type="match status" value="1"/>
</dbReference>
<feature type="domain" description="UspA" evidence="2">
    <location>
        <begin position="1"/>
        <end position="138"/>
    </location>
</feature>
<dbReference type="PANTHER" id="PTHR46268:SF6">
    <property type="entry name" value="UNIVERSAL STRESS PROTEIN UP12"/>
    <property type="match status" value="1"/>
</dbReference>
<dbReference type="InterPro" id="IPR006016">
    <property type="entry name" value="UspA"/>
</dbReference>
<dbReference type="Pfam" id="PF00582">
    <property type="entry name" value="Usp"/>
    <property type="match status" value="1"/>
</dbReference>
<comment type="caution">
    <text evidence="3">The sequence shown here is derived from an EMBL/GenBank/DDBJ whole genome shotgun (WGS) entry which is preliminary data.</text>
</comment>